<organism evidence="2 3">
    <name type="scientific">Jiangella asiatica</name>
    <dbReference type="NCBI Taxonomy" id="2530372"/>
    <lineage>
        <taxon>Bacteria</taxon>
        <taxon>Bacillati</taxon>
        <taxon>Actinomycetota</taxon>
        <taxon>Actinomycetes</taxon>
        <taxon>Jiangellales</taxon>
        <taxon>Jiangellaceae</taxon>
        <taxon>Jiangella</taxon>
    </lineage>
</organism>
<dbReference type="EMBL" id="SMKZ01000034">
    <property type="protein sequence ID" value="TDE02819.1"/>
    <property type="molecule type" value="Genomic_DNA"/>
</dbReference>
<comment type="caution">
    <text evidence="2">The sequence shown here is derived from an EMBL/GenBank/DDBJ whole genome shotgun (WGS) entry which is preliminary data.</text>
</comment>
<accession>A0A4R5CQM8</accession>
<evidence type="ECO:0000313" key="2">
    <source>
        <dbReference type="EMBL" id="TDE02819.1"/>
    </source>
</evidence>
<evidence type="ECO:0000256" key="1">
    <source>
        <dbReference type="SAM" id="MobiDB-lite"/>
    </source>
</evidence>
<reference evidence="2 3" key="1">
    <citation type="submission" date="2019-03" db="EMBL/GenBank/DDBJ databases">
        <title>Draft genome sequences of novel Actinobacteria.</title>
        <authorList>
            <person name="Sahin N."/>
            <person name="Ay H."/>
            <person name="Saygin H."/>
        </authorList>
    </citation>
    <scope>NUCLEOTIDE SEQUENCE [LARGE SCALE GENOMIC DNA]</scope>
    <source>
        <strain evidence="2 3">5K138</strain>
    </source>
</reference>
<gene>
    <name evidence="2" type="ORF">E1269_21245</name>
</gene>
<dbReference type="Proteomes" id="UP000294739">
    <property type="component" value="Unassembled WGS sequence"/>
</dbReference>
<name>A0A4R5CQM8_9ACTN</name>
<dbReference type="InParanoid" id="A0A4R5CQM8"/>
<sequence length="387" mass="39935">MAAFTESFNKADGVGLGPDLTWTDPDTQWQTASNRGVIAGTTAAEITARAEADTGSADMYVQLVIPDFGGASYADIGLCVRMSADRQTFYCFKRITQAGTVDATWEIRKYVGGELTYLADPGVSVPFVFPETSRIEVEGDEIRVYINDVLIDSVTDSDITAGSFGGLNGFRNSVSSDRRVIFDDFEVGDLGGGGDQTTGDPLPVDVDFGAPTARAARSTTAEPLTVAVEFAPPGAAAAYAAQAAPLGVDVDYGPPAVSGGSQTEADPLAVVVAFGAPAAAAAYRTTAEPLAVDLEFGPPVVVDEDTGGVHVGAVTGPERDAEPTPDGPALARDVTGAALRRAVTGANARTEDIAGPERVTDPTPDGPAVRRKVDGPELARTVTGGEF</sequence>
<dbReference type="AlphaFoldDB" id="A0A4R5CQM8"/>
<protein>
    <recommendedName>
        <fullName evidence="4">DUF1080 domain-containing protein</fullName>
    </recommendedName>
</protein>
<feature type="region of interest" description="Disordered" evidence="1">
    <location>
        <begin position="344"/>
        <end position="387"/>
    </location>
</feature>
<dbReference type="RefSeq" id="WP_131898245.1">
    <property type="nucleotide sequence ID" value="NZ_SMKZ01000034.1"/>
</dbReference>
<evidence type="ECO:0008006" key="4">
    <source>
        <dbReference type="Google" id="ProtNLM"/>
    </source>
</evidence>
<proteinExistence type="predicted"/>
<keyword evidence="3" id="KW-1185">Reference proteome</keyword>
<dbReference type="Gene3D" id="2.60.120.560">
    <property type="entry name" value="Exo-inulinase, domain 1"/>
    <property type="match status" value="1"/>
</dbReference>
<evidence type="ECO:0000313" key="3">
    <source>
        <dbReference type="Proteomes" id="UP000294739"/>
    </source>
</evidence>